<comment type="caution">
    <text evidence="2">The sequence shown here is derived from an EMBL/GenBank/DDBJ whole genome shotgun (WGS) entry which is preliminary data.</text>
</comment>
<dbReference type="RefSeq" id="WP_144346811.1">
    <property type="nucleotide sequence ID" value="NZ_VMKP01000001.1"/>
</dbReference>
<name>A0A557RMA3_9GAMM</name>
<evidence type="ECO:0000313" key="2">
    <source>
        <dbReference type="EMBL" id="TVO66228.1"/>
    </source>
</evidence>
<gene>
    <name evidence="2" type="ORF">FPL11_00565</name>
</gene>
<evidence type="ECO:0000256" key="1">
    <source>
        <dbReference type="SAM" id="MobiDB-lite"/>
    </source>
</evidence>
<evidence type="ECO:0008006" key="4">
    <source>
        <dbReference type="Google" id="ProtNLM"/>
    </source>
</evidence>
<dbReference type="InterPro" id="IPR035093">
    <property type="entry name" value="RelE/ParE_toxin_dom_sf"/>
</dbReference>
<protein>
    <recommendedName>
        <fullName evidence="4">Type II toxin-antitoxin system RelE/ParE family toxin</fullName>
    </recommendedName>
</protein>
<reference evidence="2 3" key="1">
    <citation type="submission" date="2019-07" db="EMBL/GenBank/DDBJ databases">
        <title>Reclasification of Spiribacter aquaticus.</title>
        <authorList>
            <person name="Leon M.J."/>
            <person name="Sanchez-Porro C."/>
            <person name="Ventosa A."/>
        </authorList>
    </citation>
    <scope>NUCLEOTIDE SEQUENCE [LARGE SCALE GENOMIC DNA]</scope>
    <source>
        <strain evidence="2 3">SP30</strain>
    </source>
</reference>
<feature type="region of interest" description="Disordered" evidence="1">
    <location>
        <begin position="61"/>
        <end position="86"/>
    </location>
</feature>
<keyword evidence="3" id="KW-1185">Reference proteome</keyword>
<dbReference type="EMBL" id="VMKP01000001">
    <property type="protein sequence ID" value="TVO66228.1"/>
    <property type="molecule type" value="Genomic_DNA"/>
</dbReference>
<dbReference type="AlphaFoldDB" id="A0A557RMA3"/>
<sequence>MIKTFASPRLRMIWWGRPPHSTPANLATVLRRDLALLHAATDAEDLQQACGRRLQPMIDESIPFDAPATDSDLPSDLDSDPDPNDHQDRYTLRVGYGWWLLFRFTAGEAHGVALDEAPGP</sequence>
<organism evidence="2 3">
    <name type="scientific">Spiribacter aquaticus</name>
    <dbReference type="NCBI Taxonomy" id="1935996"/>
    <lineage>
        <taxon>Bacteria</taxon>
        <taxon>Pseudomonadati</taxon>
        <taxon>Pseudomonadota</taxon>
        <taxon>Gammaproteobacteria</taxon>
        <taxon>Chromatiales</taxon>
        <taxon>Ectothiorhodospiraceae</taxon>
        <taxon>Spiribacter</taxon>
    </lineage>
</organism>
<evidence type="ECO:0000313" key="3">
    <source>
        <dbReference type="Proteomes" id="UP000316688"/>
    </source>
</evidence>
<proteinExistence type="predicted"/>
<accession>A0A557RMA3</accession>
<dbReference type="Gene3D" id="3.30.2310.20">
    <property type="entry name" value="RelE-like"/>
    <property type="match status" value="1"/>
</dbReference>
<feature type="compositionally biased region" description="Acidic residues" evidence="1">
    <location>
        <begin position="73"/>
        <end position="82"/>
    </location>
</feature>
<dbReference type="Proteomes" id="UP000316688">
    <property type="component" value="Unassembled WGS sequence"/>
</dbReference>